<evidence type="ECO:0000256" key="1">
    <source>
        <dbReference type="SAM" id="MobiDB-lite"/>
    </source>
</evidence>
<evidence type="ECO:0000313" key="3">
    <source>
        <dbReference type="Proteomes" id="UP000276215"/>
    </source>
</evidence>
<name>A0A3N4KI70_9PEZI</name>
<gene>
    <name evidence="2" type="ORF">L873DRAFT_1785730</name>
</gene>
<dbReference type="Pfam" id="PF14441">
    <property type="entry name" value="OTT_1508_deam"/>
    <property type="match status" value="1"/>
</dbReference>
<proteinExistence type="predicted"/>
<organism evidence="2 3">
    <name type="scientific">Choiromyces venosus 120613-1</name>
    <dbReference type="NCBI Taxonomy" id="1336337"/>
    <lineage>
        <taxon>Eukaryota</taxon>
        <taxon>Fungi</taxon>
        <taxon>Dikarya</taxon>
        <taxon>Ascomycota</taxon>
        <taxon>Pezizomycotina</taxon>
        <taxon>Pezizomycetes</taxon>
        <taxon>Pezizales</taxon>
        <taxon>Tuberaceae</taxon>
        <taxon>Choiromyces</taxon>
    </lineage>
</organism>
<dbReference type="AlphaFoldDB" id="A0A3N4KI70"/>
<dbReference type="InterPro" id="IPR027796">
    <property type="entry name" value="OTT_1508_deam-like"/>
</dbReference>
<keyword evidence="3" id="KW-1185">Reference proteome</keyword>
<feature type="region of interest" description="Disordered" evidence="1">
    <location>
        <begin position="448"/>
        <end position="468"/>
    </location>
</feature>
<feature type="compositionally biased region" description="Polar residues" evidence="1">
    <location>
        <begin position="449"/>
        <end position="458"/>
    </location>
</feature>
<dbReference type="OrthoDB" id="5308969at2759"/>
<sequence>MSNELDPHHLVALMSHIFASTQDGSSRRLDTSSHNFKHGIVDNHTTNVRTLPILDAIANISVSRERSQSIAVALQLDSQKKEIRLTIAENQRVTKALLDHLCNVWGNLQTLSNEYAEQRTGASDQPMHMALTLKIQIFRDIYLYSLKKQMKRINKWFQNLGQFMKVLLNSRGSSNLQGFEVNLFDAVVALFTALNLVGKLHDNPQSQLTDEQWAQVYRLSMKANEDVRVVLADRDGTSCEVLAEELKDDCPQGPFNLRRALVKLTSLPQHIESLFGFAHSPRLRPTLLYRMFIIGVPKRSRKVQLPSSSSREWRLFLETACQQSYNWQEGDAIELSEKFNSRTYMCAVHSECKLIQYLETTHENQWDNVPPFSYIGVSKLSCSACRIWIESFNKLGGRQFYTRGSHDKWCWPWGMPRMGGPLDEIMAKKVLKEYIAYERASNRLRLHSESTGASSSGAQHGLSDDQREEAVATSVLQEEFGGDMMLFLNSKFPDVW</sequence>
<dbReference type="EMBL" id="ML120353">
    <property type="protein sequence ID" value="RPB05565.1"/>
    <property type="molecule type" value="Genomic_DNA"/>
</dbReference>
<dbReference type="Proteomes" id="UP000276215">
    <property type="component" value="Unassembled WGS sequence"/>
</dbReference>
<accession>A0A3N4KI70</accession>
<evidence type="ECO:0000313" key="2">
    <source>
        <dbReference type="EMBL" id="RPB05565.1"/>
    </source>
</evidence>
<protein>
    <submittedName>
        <fullName evidence="2">Uncharacterized protein</fullName>
    </submittedName>
</protein>
<reference evidence="2 3" key="1">
    <citation type="journal article" date="2018" name="Nat. Ecol. Evol.">
        <title>Pezizomycetes genomes reveal the molecular basis of ectomycorrhizal truffle lifestyle.</title>
        <authorList>
            <person name="Murat C."/>
            <person name="Payen T."/>
            <person name="Noel B."/>
            <person name="Kuo A."/>
            <person name="Morin E."/>
            <person name="Chen J."/>
            <person name="Kohler A."/>
            <person name="Krizsan K."/>
            <person name="Balestrini R."/>
            <person name="Da Silva C."/>
            <person name="Montanini B."/>
            <person name="Hainaut M."/>
            <person name="Levati E."/>
            <person name="Barry K.W."/>
            <person name="Belfiori B."/>
            <person name="Cichocki N."/>
            <person name="Clum A."/>
            <person name="Dockter R.B."/>
            <person name="Fauchery L."/>
            <person name="Guy J."/>
            <person name="Iotti M."/>
            <person name="Le Tacon F."/>
            <person name="Lindquist E.A."/>
            <person name="Lipzen A."/>
            <person name="Malagnac F."/>
            <person name="Mello A."/>
            <person name="Molinier V."/>
            <person name="Miyauchi S."/>
            <person name="Poulain J."/>
            <person name="Riccioni C."/>
            <person name="Rubini A."/>
            <person name="Sitrit Y."/>
            <person name="Splivallo R."/>
            <person name="Traeger S."/>
            <person name="Wang M."/>
            <person name="Zifcakova L."/>
            <person name="Wipf D."/>
            <person name="Zambonelli A."/>
            <person name="Paolocci F."/>
            <person name="Nowrousian M."/>
            <person name="Ottonello S."/>
            <person name="Baldrian P."/>
            <person name="Spatafora J.W."/>
            <person name="Henrissat B."/>
            <person name="Nagy L.G."/>
            <person name="Aury J.M."/>
            <person name="Wincker P."/>
            <person name="Grigoriev I.V."/>
            <person name="Bonfante P."/>
            <person name="Martin F.M."/>
        </authorList>
    </citation>
    <scope>NUCLEOTIDE SEQUENCE [LARGE SCALE GENOMIC DNA]</scope>
    <source>
        <strain evidence="2 3">120613-1</strain>
    </source>
</reference>